<dbReference type="EMBL" id="CCSE01000001">
    <property type="protein sequence ID" value="CEA00171.1"/>
    <property type="molecule type" value="Genomic_DNA"/>
</dbReference>
<dbReference type="Pfam" id="PF00575">
    <property type="entry name" value="S1"/>
    <property type="match status" value="4"/>
</dbReference>
<dbReference type="FunFam" id="2.40.50.140:FF:000051">
    <property type="entry name" value="RNA-binding transcriptional accessory protein"/>
    <property type="match status" value="1"/>
</dbReference>
<dbReference type="PANTHER" id="PTHR10724">
    <property type="entry name" value="30S RIBOSOMAL PROTEIN S1"/>
    <property type="match status" value="1"/>
</dbReference>
<name>A0A078M689_9STAP</name>
<keyword evidence="2 7" id="KW-0689">Ribosomal protein</keyword>
<dbReference type="CDD" id="cd04465">
    <property type="entry name" value="S1_RPS1_repeat_ec2_hs2"/>
    <property type="match status" value="1"/>
</dbReference>
<evidence type="ECO:0000256" key="2">
    <source>
        <dbReference type="ARBA" id="ARBA00022980"/>
    </source>
</evidence>
<dbReference type="PANTHER" id="PTHR10724:SF7">
    <property type="entry name" value="SMALL RIBOSOMAL SUBUNIT PROTEIN BS1C"/>
    <property type="match status" value="1"/>
</dbReference>
<evidence type="ECO:0000313" key="7">
    <source>
        <dbReference type="EMBL" id="CEA00171.1"/>
    </source>
</evidence>
<sequence length="416" mass="45863">MATEDIKNEESNIEETQVNDAPDNSEELQNETAAADNSPFAVGDTVTGKIFNIEDKFVKVQVDDSDYEGIIPISQLTNKRIEHPNDIIALDDAVTATVIKVEDDAKNIIISIRKLDEQKAYEDLKQKQDADATLEGTVVEAVKAGLVLDVGVRGFIPASLLSDEYIEDLEQFNGQTLEVKVEDIDQEKNRVILNRKRIVEGEKSKERQAELEDLEIGSIIDGEVVRTTTFGAFINIGSVDGLAHISELSYSRVNSVEDAVEIGQKVKVKVLDVNPEQERISLSVKQAGESPFNKFIDAHNTGDVLTGTVKRLVDFGAFVEVEPGVEGLVHISEIAHDHVNVPGDVLKEEQEIEVKIIGLDKDNEKISLSIKALESAPAKPKQAKREENTQVYTDDTEDDAPTLGDVFGDRFKNLDL</sequence>
<evidence type="ECO:0000256" key="3">
    <source>
        <dbReference type="ARBA" id="ARBA00023274"/>
    </source>
</evidence>
<comment type="similarity">
    <text evidence="1">Belongs to the bacterial ribosomal protein bS1 family.</text>
</comment>
<evidence type="ECO:0000256" key="1">
    <source>
        <dbReference type="ARBA" id="ARBA00006767"/>
    </source>
</evidence>
<evidence type="ECO:0000259" key="6">
    <source>
        <dbReference type="PROSITE" id="PS50126"/>
    </source>
</evidence>
<feature type="region of interest" description="Disordered" evidence="5">
    <location>
        <begin position="1"/>
        <end position="40"/>
    </location>
</feature>
<feature type="compositionally biased region" description="Basic and acidic residues" evidence="5">
    <location>
        <begin position="1"/>
        <end position="10"/>
    </location>
</feature>
<comment type="function">
    <text evidence="4">Binds mRNA; thus facilitating recognition of the initiation point. It is needed to translate mRNA with a short Shine-Dalgarno (SD) purine-rich sequence.</text>
</comment>
<feature type="domain" description="S1 motif" evidence="6">
    <location>
        <begin position="131"/>
        <end position="196"/>
    </location>
</feature>
<reference evidence="7 8" key="1">
    <citation type="submission" date="2014-07" db="EMBL/GenBank/DDBJ databases">
        <authorList>
            <person name="Urmite Genomes Urmite Genomes"/>
        </authorList>
    </citation>
    <scope>NUCLEOTIDE SEQUENCE [LARGE SCALE GENOMIC DNA]</scope>
    <source>
        <strain evidence="7 8">13MG44_air</strain>
    </source>
</reference>
<feature type="region of interest" description="Disordered" evidence="5">
    <location>
        <begin position="375"/>
        <end position="404"/>
    </location>
</feature>
<dbReference type="CDD" id="cd05688">
    <property type="entry name" value="S1_RPS1_repeat_ec3"/>
    <property type="match status" value="1"/>
</dbReference>
<dbReference type="RefSeq" id="WP_035808787.1">
    <property type="nucleotide sequence ID" value="NZ_CCSE01000001.1"/>
</dbReference>
<keyword evidence="3" id="KW-0687">Ribonucleoprotein</keyword>
<dbReference type="Proteomes" id="UP000044136">
    <property type="component" value="Unassembled WGS sequence"/>
</dbReference>
<organism evidence="7 8">
    <name type="scientific">Jeotgalicoccus saudimassiliensis</name>
    <dbReference type="NCBI Taxonomy" id="1461582"/>
    <lineage>
        <taxon>Bacteria</taxon>
        <taxon>Bacillati</taxon>
        <taxon>Bacillota</taxon>
        <taxon>Bacilli</taxon>
        <taxon>Bacillales</taxon>
        <taxon>Staphylococcaceae</taxon>
        <taxon>Jeotgalicoccus</taxon>
    </lineage>
</organism>
<dbReference type="GO" id="GO:0003729">
    <property type="term" value="F:mRNA binding"/>
    <property type="evidence" value="ECO:0007669"/>
    <property type="project" value="TreeGrafter"/>
</dbReference>
<dbReference type="InterPro" id="IPR035104">
    <property type="entry name" value="Ribosomal_protein_S1-like"/>
</dbReference>
<evidence type="ECO:0000313" key="8">
    <source>
        <dbReference type="Proteomes" id="UP000044136"/>
    </source>
</evidence>
<dbReference type="InterPro" id="IPR050437">
    <property type="entry name" value="Ribos_protein_bS1-like"/>
</dbReference>
<dbReference type="eggNOG" id="COG0539">
    <property type="taxonomic scope" value="Bacteria"/>
</dbReference>
<dbReference type="InterPro" id="IPR012340">
    <property type="entry name" value="NA-bd_OB-fold"/>
</dbReference>
<proteinExistence type="inferred from homology"/>
<dbReference type="HOGENOM" id="CLU_015805_4_5_9"/>
<evidence type="ECO:0000256" key="5">
    <source>
        <dbReference type="SAM" id="MobiDB-lite"/>
    </source>
</evidence>
<dbReference type="SUPFAM" id="SSF50249">
    <property type="entry name" value="Nucleic acid-binding proteins"/>
    <property type="match status" value="4"/>
</dbReference>
<evidence type="ECO:0000256" key="4">
    <source>
        <dbReference type="ARBA" id="ARBA00025604"/>
    </source>
</evidence>
<accession>A0A078M689</accession>
<dbReference type="AlphaFoldDB" id="A0A078M689"/>
<dbReference type="STRING" id="1461582.BN1048_00849"/>
<protein>
    <submittedName>
        <fullName evidence="7">30S ribosomal protein S1</fullName>
    </submittedName>
</protein>
<dbReference type="NCBIfam" id="NF005208">
    <property type="entry name" value="PRK06676.1"/>
    <property type="match status" value="1"/>
</dbReference>
<feature type="domain" description="S1 motif" evidence="6">
    <location>
        <begin position="217"/>
        <end position="285"/>
    </location>
</feature>
<dbReference type="Gene3D" id="2.40.50.140">
    <property type="entry name" value="Nucleic acid-binding proteins"/>
    <property type="match status" value="4"/>
</dbReference>
<dbReference type="GO" id="GO:0022627">
    <property type="term" value="C:cytosolic small ribosomal subunit"/>
    <property type="evidence" value="ECO:0007669"/>
    <property type="project" value="TreeGrafter"/>
</dbReference>
<dbReference type="InterPro" id="IPR003029">
    <property type="entry name" value="S1_domain"/>
</dbReference>
<dbReference type="SMART" id="SM00316">
    <property type="entry name" value="S1"/>
    <property type="match status" value="4"/>
</dbReference>
<dbReference type="PRINTS" id="PR00681">
    <property type="entry name" value="RIBOSOMALS1"/>
</dbReference>
<dbReference type="FunFam" id="2.40.50.140:FF:000103">
    <property type="entry name" value="protein RRP5 homolog"/>
    <property type="match status" value="1"/>
</dbReference>
<dbReference type="GO" id="GO:0003735">
    <property type="term" value="F:structural constituent of ribosome"/>
    <property type="evidence" value="ECO:0007669"/>
    <property type="project" value="TreeGrafter"/>
</dbReference>
<dbReference type="OrthoDB" id="9804077at2"/>
<gene>
    <name evidence="7" type="primary">rpsA_1</name>
    <name evidence="7" type="ORF">BN1048_00849</name>
</gene>
<dbReference type="GO" id="GO:0006412">
    <property type="term" value="P:translation"/>
    <property type="evidence" value="ECO:0007669"/>
    <property type="project" value="TreeGrafter"/>
</dbReference>
<keyword evidence="8" id="KW-1185">Reference proteome</keyword>
<feature type="domain" description="S1 motif" evidence="6">
    <location>
        <begin position="302"/>
        <end position="371"/>
    </location>
</feature>
<feature type="domain" description="S1 motif" evidence="6">
    <location>
        <begin position="43"/>
        <end position="113"/>
    </location>
</feature>
<dbReference type="PROSITE" id="PS50126">
    <property type="entry name" value="S1"/>
    <property type="match status" value="4"/>
</dbReference>